<dbReference type="GO" id="GO:0000981">
    <property type="term" value="F:DNA-binding transcription factor activity, RNA polymerase II-specific"/>
    <property type="evidence" value="ECO:0007669"/>
    <property type="project" value="TreeGrafter"/>
</dbReference>
<dbReference type="FunFam" id="3.30.160.60:FF:002343">
    <property type="entry name" value="Zinc finger protein 33A"/>
    <property type="match status" value="1"/>
</dbReference>
<dbReference type="PANTHER" id="PTHR23226">
    <property type="entry name" value="ZINC FINGER AND SCAN DOMAIN-CONTAINING"/>
    <property type="match status" value="1"/>
</dbReference>
<reference evidence="13" key="1">
    <citation type="journal article" date="2017" name="Nat. Commun.">
        <title>The North American bullfrog draft genome provides insight into hormonal regulation of long noncoding RNA.</title>
        <authorList>
            <person name="Hammond S.A."/>
            <person name="Warren R.L."/>
            <person name="Vandervalk B.P."/>
            <person name="Kucuk E."/>
            <person name="Khan H."/>
            <person name="Gibb E.A."/>
            <person name="Pandoh P."/>
            <person name="Kirk H."/>
            <person name="Zhao Y."/>
            <person name="Jones M."/>
            <person name="Mungall A.J."/>
            <person name="Coope R."/>
            <person name="Pleasance S."/>
            <person name="Moore R.A."/>
            <person name="Holt R.A."/>
            <person name="Round J.M."/>
            <person name="Ohora S."/>
            <person name="Walle B.V."/>
            <person name="Veldhoen N."/>
            <person name="Helbing C.C."/>
            <person name="Birol I."/>
        </authorList>
    </citation>
    <scope>NUCLEOTIDE SEQUENCE [LARGE SCALE GENOMIC DNA]</scope>
</reference>
<feature type="domain" description="C2H2-type" evidence="11">
    <location>
        <begin position="359"/>
        <end position="386"/>
    </location>
</feature>
<comment type="function">
    <text evidence="1">May be involved in transcriptional regulation.</text>
</comment>
<organism evidence="12 13">
    <name type="scientific">Aquarana catesbeiana</name>
    <name type="common">American bullfrog</name>
    <name type="synonym">Rana catesbeiana</name>
    <dbReference type="NCBI Taxonomy" id="8400"/>
    <lineage>
        <taxon>Eukaryota</taxon>
        <taxon>Metazoa</taxon>
        <taxon>Chordata</taxon>
        <taxon>Craniata</taxon>
        <taxon>Vertebrata</taxon>
        <taxon>Euteleostomi</taxon>
        <taxon>Amphibia</taxon>
        <taxon>Batrachia</taxon>
        <taxon>Anura</taxon>
        <taxon>Neobatrachia</taxon>
        <taxon>Ranoidea</taxon>
        <taxon>Ranidae</taxon>
        <taxon>Aquarana</taxon>
    </lineage>
</organism>
<name>A0A2G9SKG0_AQUCT</name>
<evidence type="ECO:0000256" key="5">
    <source>
        <dbReference type="ARBA" id="ARBA00022771"/>
    </source>
</evidence>
<dbReference type="FunFam" id="3.30.160.60:FF:000478">
    <property type="entry name" value="Zinc finger protein 133"/>
    <property type="match status" value="1"/>
</dbReference>
<keyword evidence="5 9" id="KW-0863">Zinc-finger</keyword>
<feature type="domain" description="C2H2-type" evidence="11">
    <location>
        <begin position="303"/>
        <end position="330"/>
    </location>
</feature>
<feature type="domain" description="C2H2-type" evidence="11">
    <location>
        <begin position="415"/>
        <end position="442"/>
    </location>
</feature>
<evidence type="ECO:0000256" key="8">
    <source>
        <dbReference type="ARBA" id="ARBA00023242"/>
    </source>
</evidence>
<sequence length="458" mass="51887">MEKERSHMTQKILDLTLEIIYLLTGEDYTIVKKTSGKYGKPQSEPPTYSVISKRNIDKKILEVTQKIIELLAGEEWKNLKEQKEIMMENRPPLVLPDGSSNGNPPERCPRPLYSRDSTQEHHPIPHHHQGVDLINIKVEVIDEEDMYIRSEERCKEEGTDMEIDVGGQNSRNDPEQSPVLSTFCKVEGDNSGQSSPEDVSITQTVLSSMDQSPDPCSPRGSSPDNPRTVAASIHLGLHDVDGSPDHMSPVQSSLDRSRIVTSNFHFGLHGVQRSRDPTNPGETFPDKLNTVSHRMVRRCEKFFPCLDCGRHFSQQSKLIIHRRIHTGEKPFPCLDCGKGFTHKSYLVQHQRIHSGEKPYLCSECGKCFTRKADLVTHFRIHTGEKPFPCAECGKCFTQKSASVRHQRFHTGEKPFPCAECGKCFTHKPALLKHQKIHVRERCTKTLQCMDCGKCLGQK</sequence>
<evidence type="ECO:0000259" key="11">
    <source>
        <dbReference type="PROSITE" id="PS50157"/>
    </source>
</evidence>
<dbReference type="PROSITE" id="PS00028">
    <property type="entry name" value="ZINC_FINGER_C2H2_1"/>
    <property type="match status" value="5"/>
</dbReference>
<dbReference type="AlphaFoldDB" id="A0A2G9SKG0"/>
<proteinExistence type="predicted"/>
<dbReference type="FunFam" id="3.30.160.60:FF:000710">
    <property type="entry name" value="Zinc finger protein 768"/>
    <property type="match status" value="1"/>
</dbReference>
<keyword evidence="13" id="KW-1185">Reference proteome</keyword>
<evidence type="ECO:0000313" key="13">
    <source>
        <dbReference type="Proteomes" id="UP000228934"/>
    </source>
</evidence>
<evidence type="ECO:0000313" key="12">
    <source>
        <dbReference type="EMBL" id="PIO40615.1"/>
    </source>
</evidence>
<dbReference type="Pfam" id="PF00096">
    <property type="entry name" value="zf-C2H2"/>
    <property type="match status" value="5"/>
</dbReference>
<dbReference type="GO" id="GO:0008270">
    <property type="term" value="F:zinc ion binding"/>
    <property type="evidence" value="ECO:0007669"/>
    <property type="project" value="UniProtKB-KW"/>
</dbReference>
<evidence type="ECO:0000256" key="9">
    <source>
        <dbReference type="PROSITE-ProRule" id="PRU00042"/>
    </source>
</evidence>
<dbReference type="PANTHER" id="PTHR23226:SF416">
    <property type="entry name" value="FI01424P"/>
    <property type="match status" value="1"/>
</dbReference>
<dbReference type="Proteomes" id="UP000228934">
    <property type="component" value="Unassembled WGS sequence"/>
</dbReference>
<evidence type="ECO:0000256" key="2">
    <source>
        <dbReference type="ARBA" id="ARBA00004123"/>
    </source>
</evidence>
<dbReference type="GO" id="GO:0005634">
    <property type="term" value="C:nucleus"/>
    <property type="evidence" value="ECO:0007669"/>
    <property type="project" value="UniProtKB-SubCell"/>
</dbReference>
<dbReference type="EMBL" id="KV923748">
    <property type="protein sequence ID" value="PIO40615.1"/>
    <property type="molecule type" value="Genomic_DNA"/>
</dbReference>
<dbReference type="SUPFAM" id="SSF57667">
    <property type="entry name" value="beta-beta-alpha zinc fingers"/>
    <property type="match status" value="3"/>
</dbReference>
<dbReference type="InterPro" id="IPR013087">
    <property type="entry name" value="Znf_C2H2_type"/>
</dbReference>
<feature type="region of interest" description="Disordered" evidence="10">
    <location>
        <begin position="152"/>
        <end position="178"/>
    </location>
</feature>
<dbReference type="Gene3D" id="3.30.160.60">
    <property type="entry name" value="Classic Zinc Finger"/>
    <property type="match status" value="5"/>
</dbReference>
<feature type="region of interest" description="Disordered" evidence="10">
    <location>
        <begin position="207"/>
        <end position="226"/>
    </location>
</feature>
<dbReference type="FunFam" id="3.30.160.60:FF:000384">
    <property type="entry name" value="Zinc finger protein 550"/>
    <property type="match status" value="1"/>
</dbReference>
<feature type="region of interest" description="Disordered" evidence="10">
    <location>
        <begin position="93"/>
        <end position="128"/>
    </location>
</feature>
<dbReference type="SMART" id="SM00355">
    <property type="entry name" value="ZnF_C2H2"/>
    <property type="match status" value="5"/>
</dbReference>
<comment type="subcellular location">
    <subcellularLocation>
        <location evidence="2">Nucleus</location>
    </subcellularLocation>
</comment>
<gene>
    <name evidence="12" type="ORF">AB205_0131500</name>
</gene>
<dbReference type="FunFam" id="3.30.160.60:FF:000557">
    <property type="entry name" value="zinc finger and SCAN domain-containing protein 29"/>
    <property type="match status" value="1"/>
</dbReference>
<keyword evidence="4" id="KW-0677">Repeat</keyword>
<evidence type="ECO:0000256" key="1">
    <source>
        <dbReference type="ARBA" id="ARBA00003767"/>
    </source>
</evidence>
<evidence type="ECO:0000256" key="6">
    <source>
        <dbReference type="ARBA" id="ARBA00022833"/>
    </source>
</evidence>
<dbReference type="PROSITE" id="PS50157">
    <property type="entry name" value="ZINC_FINGER_C2H2_2"/>
    <property type="match status" value="5"/>
</dbReference>
<protein>
    <recommendedName>
        <fullName evidence="11">C2H2-type domain-containing protein</fullName>
    </recommendedName>
</protein>
<evidence type="ECO:0000256" key="4">
    <source>
        <dbReference type="ARBA" id="ARBA00022737"/>
    </source>
</evidence>
<keyword evidence="3" id="KW-0479">Metal-binding</keyword>
<feature type="domain" description="C2H2-type" evidence="11">
    <location>
        <begin position="331"/>
        <end position="358"/>
    </location>
</feature>
<evidence type="ECO:0000256" key="3">
    <source>
        <dbReference type="ARBA" id="ARBA00022723"/>
    </source>
</evidence>
<evidence type="ECO:0000256" key="7">
    <source>
        <dbReference type="ARBA" id="ARBA00023125"/>
    </source>
</evidence>
<keyword evidence="8" id="KW-0539">Nucleus</keyword>
<dbReference type="GO" id="GO:0000978">
    <property type="term" value="F:RNA polymerase II cis-regulatory region sequence-specific DNA binding"/>
    <property type="evidence" value="ECO:0007669"/>
    <property type="project" value="TreeGrafter"/>
</dbReference>
<dbReference type="InterPro" id="IPR036236">
    <property type="entry name" value="Znf_C2H2_sf"/>
</dbReference>
<feature type="domain" description="C2H2-type" evidence="11">
    <location>
        <begin position="387"/>
        <end position="414"/>
    </location>
</feature>
<keyword evidence="6" id="KW-0862">Zinc</keyword>
<evidence type="ECO:0000256" key="10">
    <source>
        <dbReference type="SAM" id="MobiDB-lite"/>
    </source>
</evidence>
<dbReference type="OrthoDB" id="9898045at2759"/>
<accession>A0A2G9SKG0</accession>
<keyword evidence="7" id="KW-0238">DNA-binding</keyword>